<proteinExistence type="predicted"/>
<dbReference type="InterPro" id="IPR015927">
    <property type="entry name" value="Peptidase_S24_S26A/B/C"/>
</dbReference>
<reference evidence="3" key="2">
    <citation type="submission" date="2023-07" db="EMBL/GenBank/DDBJ databases">
        <title>Identification and characterization of horizontal gene transfer across gut microbiota members of farm animals based on homology search.</title>
        <authorList>
            <person name="Schwarzerova J."/>
            <person name="Nykrynova M."/>
            <person name="Jureckova K."/>
            <person name="Cejkova D."/>
            <person name="Rychlik I."/>
        </authorList>
    </citation>
    <scope>NUCLEOTIDE SEQUENCE [LARGE SCALE GENOMIC DNA]</scope>
    <source>
        <strain evidence="3">109_WCHN</strain>
    </source>
</reference>
<organism evidence="2 3">
    <name type="scientific">Bacteroides gallinaceum</name>
    <dbReference type="NCBI Taxonomy" id="1462571"/>
    <lineage>
        <taxon>Bacteria</taxon>
        <taxon>Pseudomonadati</taxon>
        <taxon>Bacteroidota</taxon>
        <taxon>Bacteroidia</taxon>
        <taxon>Bacteroidales</taxon>
        <taxon>Bacteroidaceae</taxon>
        <taxon>Bacteroides</taxon>
    </lineage>
</organism>
<dbReference type="EMBL" id="JAUDEN010000030">
    <property type="protein sequence ID" value="MDM8326131.1"/>
    <property type="molecule type" value="Genomic_DNA"/>
</dbReference>
<sequence length="220" mass="25941">MNTFMNLLTQVITFGHPDTFREMDIKQDGIRRVAAGDPALPIRNGINNYKIPETFLVEGKEMKGSDFTDYLVTGNSMYPQGIQNGDYLLTKKSEEGRFTENDFLIIKVDKEYCKKYRQKNTLYDYKLRKALLLVTPDMNDKDIIDRLKDSHYEINLEENQKYMKRKYEEERKAYPDDNLMFSITYHDGRLCYSFHPTRLIIGRATILVRIKDGKESYKLL</sequence>
<dbReference type="RefSeq" id="WP_289560978.1">
    <property type="nucleotide sequence ID" value="NZ_JAUDEN010000030.1"/>
</dbReference>
<dbReference type="Pfam" id="PF00717">
    <property type="entry name" value="Peptidase_S24"/>
    <property type="match status" value="1"/>
</dbReference>
<keyword evidence="3" id="KW-1185">Reference proteome</keyword>
<gene>
    <name evidence="2" type="ORF">QUW60_13000</name>
</gene>
<accession>A0ABT7VIK3</accession>
<dbReference type="InterPro" id="IPR036286">
    <property type="entry name" value="LexA/Signal_pep-like_sf"/>
</dbReference>
<dbReference type="Gene3D" id="2.10.109.10">
    <property type="entry name" value="Umud Fragment, subunit A"/>
    <property type="match status" value="1"/>
</dbReference>
<dbReference type="Proteomes" id="UP001169458">
    <property type="component" value="Unassembled WGS sequence"/>
</dbReference>
<evidence type="ECO:0000313" key="3">
    <source>
        <dbReference type="Proteomes" id="UP001169458"/>
    </source>
</evidence>
<name>A0ABT7VIK3_9BACE</name>
<evidence type="ECO:0000313" key="2">
    <source>
        <dbReference type="EMBL" id="MDM8326131.1"/>
    </source>
</evidence>
<evidence type="ECO:0000259" key="1">
    <source>
        <dbReference type="Pfam" id="PF00717"/>
    </source>
</evidence>
<dbReference type="SUPFAM" id="SSF51306">
    <property type="entry name" value="LexA/Signal peptidase"/>
    <property type="match status" value="1"/>
</dbReference>
<protein>
    <submittedName>
        <fullName evidence="2">S24 family peptidase</fullName>
    </submittedName>
</protein>
<comment type="caution">
    <text evidence="2">The sequence shown here is derived from an EMBL/GenBank/DDBJ whole genome shotgun (WGS) entry which is preliminary data.</text>
</comment>
<reference evidence="2 3" key="1">
    <citation type="submission" date="2023-06" db="EMBL/GenBank/DDBJ databases">
        <authorList>
            <person name="Zeman M."/>
            <person name="Kubasova T."/>
            <person name="Jahodarova E."/>
            <person name="Nykrynova M."/>
            <person name="Rychlik I."/>
        </authorList>
    </citation>
    <scope>NUCLEOTIDE SEQUENCE [LARGE SCALE GENOMIC DNA]</scope>
    <source>
        <strain evidence="2 3">109_WCHN</strain>
    </source>
</reference>
<feature type="domain" description="Peptidase S24/S26A/S26B/S26C" evidence="1">
    <location>
        <begin position="31"/>
        <end position="119"/>
    </location>
</feature>